<dbReference type="RefSeq" id="WP_162843833.1">
    <property type="nucleotide sequence ID" value="NZ_JACIED010000006.1"/>
</dbReference>
<evidence type="ECO:0000313" key="3">
    <source>
        <dbReference type="Proteomes" id="UP000544107"/>
    </source>
</evidence>
<proteinExistence type="predicted"/>
<feature type="transmembrane region" description="Helical" evidence="1">
    <location>
        <begin position="33"/>
        <end position="55"/>
    </location>
</feature>
<organism evidence="2 3">
    <name type="scientific">Allorhizobium taibaishanense</name>
    <dbReference type="NCBI Taxonomy" id="887144"/>
    <lineage>
        <taxon>Bacteria</taxon>
        <taxon>Pseudomonadati</taxon>
        <taxon>Pseudomonadota</taxon>
        <taxon>Alphaproteobacteria</taxon>
        <taxon>Hyphomicrobiales</taxon>
        <taxon>Rhizobiaceae</taxon>
        <taxon>Rhizobium/Agrobacterium group</taxon>
        <taxon>Allorhizobium</taxon>
    </lineage>
</organism>
<name>A0A7W6MW70_9HYPH</name>
<keyword evidence="1" id="KW-1133">Transmembrane helix</keyword>
<keyword evidence="1" id="KW-0472">Membrane</keyword>
<dbReference type="EMBL" id="JACIED010000006">
    <property type="protein sequence ID" value="MBB4009934.1"/>
    <property type="molecule type" value="Genomic_DNA"/>
</dbReference>
<keyword evidence="1" id="KW-0812">Transmembrane</keyword>
<comment type="caution">
    <text evidence="2">The sequence shown here is derived from an EMBL/GenBank/DDBJ whole genome shotgun (WGS) entry which is preliminary data.</text>
</comment>
<accession>A0A7W6MW70</accession>
<evidence type="ECO:0008006" key="4">
    <source>
        <dbReference type="Google" id="ProtNLM"/>
    </source>
</evidence>
<dbReference type="Proteomes" id="UP000544107">
    <property type="component" value="Unassembled WGS sequence"/>
</dbReference>
<protein>
    <recommendedName>
        <fullName evidence="4">ABC transporter permease</fullName>
    </recommendedName>
</protein>
<dbReference type="AlphaFoldDB" id="A0A7W6MW70"/>
<sequence length="56" mass="6239">MTVIERLIPSIGLRQAELPRPFMGSVYDLRQRVFSALPIMTCAAAFVFVAALIIMI</sequence>
<reference evidence="2 3" key="1">
    <citation type="submission" date="2020-08" db="EMBL/GenBank/DDBJ databases">
        <title>Genomic Encyclopedia of Type Strains, Phase IV (KMG-IV): sequencing the most valuable type-strain genomes for metagenomic binning, comparative biology and taxonomic classification.</title>
        <authorList>
            <person name="Goeker M."/>
        </authorList>
    </citation>
    <scope>NUCLEOTIDE SEQUENCE [LARGE SCALE GENOMIC DNA]</scope>
    <source>
        <strain evidence="2 3">DSM 100021</strain>
    </source>
</reference>
<evidence type="ECO:0000313" key="2">
    <source>
        <dbReference type="EMBL" id="MBB4009934.1"/>
    </source>
</evidence>
<evidence type="ECO:0000256" key="1">
    <source>
        <dbReference type="SAM" id="Phobius"/>
    </source>
</evidence>
<gene>
    <name evidence="2" type="ORF">GGQ71_004231</name>
</gene>